<protein>
    <recommendedName>
        <fullName evidence="13">O-methylsterigmatocystin oxidoreductase</fullName>
    </recommendedName>
</protein>
<name>A0A067QFM4_9AGAM</name>
<keyword evidence="5 9" id="KW-0479">Metal-binding</keyword>
<organism evidence="11 12">
    <name type="scientific">Jaapia argillacea MUCL 33604</name>
    <dbReference type="NCBI Taxonomy" id="933084"/>
    <lineage>
        <taxon>Eukaryota</taxon>
        <taxon>Fungi</taxon>
        <taxon>Dikarya</taxon>
        <taxon>Basidiomycota</taxon>
        <taxon>Agaricomycotina</taxon>
        <taxon>Agaricomycetes</taxon>
        <taxon>Agaricomycetidae</taxon>
        <taxon>Jaapiales</taxon>
        <taxon>Jaapiaceae</taxon>
        <taxon>Jaapia</taxon>
    </lineage>
</organism>
<sequence length="465" mass="52290">MWLKFEEHCQTYGDLVSLRILDKTMILIRSAELASELLEKRSSIYSDRVRLPMVVELMGWDRTFSLMPYGPQWRQYRRAFHQHFNQLAVHKYRHIHVRESRALLRRLLEQPEDFYDHIRLAFITTIIAITYGINVTDKNDKLVTVSEAAVESVNLAVVPGAFLVDFVPILKYIPAWFPGAGFKRKAEEWRLLKDRFINEPFDATKEALHKGLVMPTSVAGSLLENLPLDGAEEAELLARNVTAIAYIAGADSTASAIRILFLALVAQPEVQKRAQAELDAVVGNSRLPDFSDRPQLPYLEAVIKETLRWLPVAPMGVPHVASEDDVINGYFIPKGAVVFGLTWSILQDPVAYPEPEKFKPERFLKDGKLNPEVRDPRMAAFGFGRRICPGRHLSDEALYSAASSLLSVFDIGPPLNERGEPIPVIPQMSAGVLSTPLPFKCTIKPRSKAAEQLIRETGIDEVLIG</sequence>
<keyword evidence="7 9" id="KW-0408">Iron</keyword>
<evidence type="ECO:0000313" key="11">
    <source>
        <dbReference type="EMBL" id="KDQ62322.1"/>
    </source>
</evidence>
<dbReference type="Pfam" id="PF00067">
    <property type="entry name" value="p450"/>
    <property type="match status" value="1"/>
</dbReference>
<dbReference type="SUPFAM" id="SSF48264">
    <property type="entry name" value="Cytochrome P450"/>
    <property type="match status" value="1"/>
</dbReference>
<dbReference type="InterPro" id="IPR002401">
    <property type="entry name" value="Cyt_P450_E_grp-I"/>
</dbReference>
<dbReference type="Proteomes" id="UP000027265">
    <property type="component" value="Unassembled WGS sequence"/>
</dbReference>
<dbReference type="GO" id="GO:0005506">
    <property type="term" value="F:iron ion binding"/>
    <property type="evidence" value="ECO:0007669"/>
    <property type="project" value="InterPro"/>
</dbReference>
<dbReference type="Gene3D" id="1.10.630.10">
    <property type="entry name" value="Cytochrome P450"/>
    <property type="match status" value="1"/>
</dbReference>
<feature type="binding site" description="axial binding residue" evidence="9">
    <location>
        <position position="388"/>
    </location>
    <ligand>
        <name>heme</name>
        <dbReference type="ChEBI" id="CHEBI:30413"/>
    </ligand>
    <ligandPart>
        <name>Fe</name>
        <dbReference type="ChEBI" id="CHEBI:18248"/>
    </ligandPart>
</feature>
<dbReference type="PRINTS" id="PR00385">
    <property type="entry name" value="P450"/>
</dbReference>
<dbReference type="EMBL" id="KL197711">
    <property type="protein sequence ID" value="KDQ62322.1"/>
    <property type="molecule type" value="Genomic_DNA"/>
</dbReference>
<dbReference type="InterPro" id="IPR050364">
    <property type="entry name" value="Cytochrome_P450_fung"/>
</dbReference>
<keyword evidence="12" id="KW-1185">Reference proteome</keyword>
<evidence type="ECO:0000256" key="8">
    <source>
        <dbReference type="ARBA" id="ARBA00023033"/>
    </source>
</evidence>
<dbReference type="InterPro" id="IPR017972">
    <property type="entry name" value="Cyt_P450_CS"/>
</dbReference>
<dbReference type="InterPro" id="IPR001128">
    <property type="entry name" value="Cyt_P450"/>
</dbReference>
<dbReference type="GO" id="GO:0020037">
    <property type="term" value="F:heme binding"/>
    <property type="evidence" value="ECO:0007669"/>
    <property type="project" value="InterPro"/>
</dbReference>
<dbReference type="InParanoid" id="A0A067QFM4"/>
<dbReference type="GO" id="GO:0016705">
    <property type="term" value="F:oxidoreductase activity, acting on paired donors, with incorporation or reduction of molecular oxygen"/>
    <property type="evidence" value="ECO:0007669"/>
    <property type="project" value="InterPro"/>
</dbReference>
<evidence type="ECO:0000256" key="3">
    <source>
        <dbReference type="ARBA" id="ARBA00010617"/>
    </source>
</evidence>
<keyword evidence="6 10" id="KW-0560">Oxidoreductase</keyword>
<evidence type="ECO:0000256" key="10">
    <source>
        <dbReference type="RuleBase" id="RU000461"/>
    </source>
</evidence>
<comment type="similarity">
    <text evidence="3 10">Belongs to the cytochrome P450 family.</text>
</comment>
<dbReference type="HOGENOM" id="CLU_001570_2_0_1"/>
<comment type="pathway">
    <text evidence="2">Secondary metabolite biosynthesis.</text>
</comment>
<evidence type="ECO:0000313" key="12">
    <source>
        <dbReference type="Proteomes" id="UP000027265"/>
    </source>
</evidence>
<evidence type="ECO:0000256" key="4">
    <source>
        <dbReference type="ARBA" id="ARBA00022617"/>
    </source>
</evidence>
<evidence type="ECO:0000256" key="6">
    <source>
        <dbReference type="ARBA" id="ARBA00023002"/>
    </source>
</evidence>
<reference evidence="12" key="1">
    <citation type="journal article" date="2014" name="Proc. Natl. Acad. Sci. U.S.A.">
        <title>Extensive sampling of basidiomycete genomes demonstrates inadequacy of the white-rot/brown-rot paradigm for wood decay fungi.</title>
        <authorList>
            <person name="Riley R."/>
            <person name="Salamov A.A."/>
            <person name="Brown D.W."/>
            <person name="Nagy L.G."/>
            <person name="Floudas D."/>
            <person name="Held B.W."/>
            <person name="Levasseur A."/>
            <person name="Lombard V."/>
            <person name="Morin E."/>
            <person name="Otillar R."/>
            <person name="Lindquist E.A."/>
            <person name="Sun H."/>
            <person name="LaButti K.M."/>
            <person name="Schmutz J."/>
            <person name="Jabbour D."/>
            <person name="Luo H."/>
            <person name="Baker S.E."/>
            <person name="Pisabarro A.G."/>
            <person name="Walton J.D."/>
            <person name="Blanchette R.A."/>
            <person name="Henrissat B."/>
            <person name="Martin F."/>
            <person name="Cullen D."/>
            <person name="Hibbett D.S."/>
            <person name="Grigoriev I.V."/>
        </authorList>
    </citation>
    <scope>NUCLEOTIDE SEQUENCE [LARGE SCALE GENOMIC DNA]</scope>
    <source>
        <strain evidence="12">MUCL 33604</strain>
    </source>
</reference>
<proteinExistence type="inferred from homology"/>
<comment type="cofactor">
    <cofactor evidence="1 9">
        <name>heme</name>
        <dbReference type="ChEBI" id="CHEBI:30413"/>
    </cofactor>
</comment>
<dbReference type="PANTHER" id="PTHR46300">
    <property type="entry name" value="P450, PUTATIVE (EUROFUNG)-RELATED-RELATED"/>
    <property type="match status" value="1"/>
</dbReference>
<gene>
    <name evidence="11" type="ORF">JAAARDRAFT_30217</name>
</gene>
<evidence type="ECO:0000256" key="9">
    <source>
        <dbReference type="PIRSR" id="PIRSR602401-1"/>
    </source>
</evidence>
<dbReference type="PROSITE" id="PS00086">
    <property type="entry name" value="CYTOCHROME_P450"/>
    <property type="match status" value="1"/>
</dbReference>
<evidence type="ECO:0000256" key="2">
    <source>
        <dbReference type="ARBA" id="ARBA00005179"/>
    </source>
</evidence>
<dbReference type="OrthoDB" id="1470350at2759"/>
<keyword evidence="8 10" id="KW-0503">Monooxygenase</keyword>
<dbReference type="InterPro" id="IPR036396">
    <property type="entry name" value="Cyt_P450_sf"/>
</dbReference>
<evidence type="ECO:0008006" key="13">
    <source>
        <dbReference type="Google" id="ProtNLM"/>
    </source>
</evidence>
<dbReference type="STRING" id="933084.A0A067QFM4"/>
<dbReference type="GO" id="GO:0004497">
    <property type="term" value="F:monooxygenase activity"/>
    <property type="evidence" value="ECO:0007669"/>
    <property type="project" value="UniProtKB-KW"/>
</dbReference>
<evidence type="ECO:0000256" key="5">
    <source>
        <dbReference type="ARBA" id="ARBA00022723"/>
    </source>
</evidence>
<dbReference type="CDD" id="cd11065">
    <property type="entry name" value="CYP64-like"/>
    <property type="match status" value="1"/>
</dbReference>
<evidence type="ECO:0000256" key="7">
    <source>
        <dbReference type="ARBA" id="ARBA00023004"/>
    </source>
</evidence>
<dbReference type="PANTHER" id="PTHR46300:SF7">
    <property type="entry name" value="P450, PUTATIVE (EUROFUNG)-RELATED"/>
    <property type="match status" value="1"/>
</dbReference>
<dbReference type="AlphaFoldDB" id="A0A067QFM4"/>
<keyword evidence="4 9" id="KW-0349">Heme</keyword>
<accession>A0A067QFM4</accession>
<dbReference type="PRINTS" id="PR00463">
    <property type="entry name" value="EP450I"/>
</dbReference>
<evidence type="ECO:0000256" key="1">
    <source>
        <dbReference type="ARBA" id="ARBA00001971"/>
    </source>
</evidence>